<dbReference type="PANTHER" id="PTHR46197">
    <property type="entry name" value="PROTEIN ABHD14B-LIKE"/>
    <property type="match status" value="1"/>
</dbReference>
<dbReference type="Proteomes" id="UP000050515">
    <property type="component" value="Unassembled WGS sequence"/>
</dbReference>
<reference evidence="5 8" key="1">
    <citation type="submission" date="2015-09" db="EMBL/GenBank/DDBJ databases">
        <title>Draft genome sequence of Acidiplasma aeolicum DSM 18409.</title>
        <authorList>
            <person name="Hemp J."/>
        </authorList>
    </citation>
    <scope>NUCLEOTIDE SEQUENCE [LARGE SCALE GENOMIC DNA]</scope>
    <source>
        <strain evidence="5 8">V</strain>
    </source>
</reference>
<organism evidence="6 7">
    <name type="scientific">Acidiplasma aeolicum</name>
    <dbReference type="NCBI Taxonomy" id="507754"/>
    <lineage>
        <taxon>Archaea</taxon>
        <taxon>Methanobacteriati</taxon>
        <taxon>Thermoplasmatota</taxon>
        <taxon>Thermoplasmata</taxon>
        <taxon>Thermoplasmatales</taxon>
        <taxon>Ferroplasmaceae</taxon>
        <taxon>Acidiplasma</taxon>
    </lineage>
</organism>
<dbReference type="GeneID" id="84222611"/>
<evidence type="ECO:0000313" key="6">
    <source>
        <dbReference type="EMBL" id="KQB34696.1"/>
    </source>
</evidence>
<dbReference type="PATRIC" id="fig|507754.4.peg.1308"/>
<dbReference type="EMBL" id="LJCQ01000173">
    <property type="protein sequence ID" value="KPV46862.1"/>
    <property type="molecule type" value="Genomic_DNA"/>
</dbReference>
<dbReference type="GO" id="GO:0005737">
    <property type="term" value="C:cytoplasm"/>
    <property type="evidence" value="ECO:0007669"/>
    <property type="project" value="UniProtKB-SubCell"/>
</dbReference>
<dbReference type="SUPFAM" id="SSF53474">
    <property type="entry name" value="alpha/beta-Hydrolases"/>
    <property type="match status" value="1"/>
</dbReference>
<evidence type="ECO:0000313" key="7">
    <source>
        <dbReference type="Proteomes" id="UP000050320"/>
    </source>
</evidence>
<dbReference type="PANTHER" id="PTHR46197:SF3">
    <property type="entry name" value="AB HYDROLASE-1 DOMAIN-CONTAINING PROTEIN"/>
    <property type="match status" value="1"/>
</dbReference>
<evidence type="ECO:0000259" key="4">
    <source>
        <dbReference type="Pfam" id="PF00561"/>
    </source>
</evidence>
<keyword evidence="7" id="KW-1185">Reference proteome</keyword>
<keyword evidence="2" id="KW-0963">Cytoplasm</keyword>
<name>A0A0Q0XIS2_9ARCH</name>
<dbReference type="InterPro" id="IPR000073">
    <property type="entry name" value="AB_hydrolase_1"/>
</dbReference>
<dbReference type="Gene3D" id="3.40.50.1820">
    <property type="entry name" value="alpha/beta hydrolase"/>
    <property type="match status" value="1"/>
</dbReference>
<dbReference type="EMBL" id="LKBG01000224">
    <property type="protein sequence ID" value="KQB34696.1"/>
    <property type="molecule type" value="Genomic_DNA"/>
</dbReference>
<gene>
    <name evidence="6" type="ORF">AOG54_03960</name>
    <name evidence="5" type="ORF">SE19_03630</name>
</gene>
<evidence type="ECO:0000256" key="3">
    <source>
        <dbReference type="ARBA" id="ARBA00037942"/>
    </source>
</evidence>
<dbReference type="InterPro" id="IPR029058">
    <property type="entry name" value="AB_hydrolase_fold"/>
</dbReference>
<comment type="subcellular location">
    <subcellularLocation>
        <location evidence="1">Cytoplasm</location>
    </subcellularLocation>
</comment>
<dbReference type="Pfam" id="PF00561">
    <property type="entry name" value="Abhydrolase_1"/>
    <property type="match status" value="1"/>
</dbReference>
<dbReference type="AlphaFoldDB" id="A0A0Q0XIS2"/>
<comment type="caution">
    <text evidence="6">The sequence shown here is derived from an EMBL/GenBank/DDBJ whole genome shotgun (WGS) entry which is preliminary data.</text>
</comment>
<evidence type="ECO:0000313" key="5">
    <source>
        <dbReference type="EMBL" id="KPV46862.1"/>
    </source>
</evidence>
<reference evidence="6 7" key="2">
    <citation type="submission" date="2015-09" db="EMBL/GenBank/DDBJ databases">
        <title>Heavy metals and arsenic resistance mechanisms in polyextremophilic archaea of the family Ferroplasmaceae.</title>
        <authorList>
            <person name="Bulaev A.G."/>
            <person name="Kanygina A.V."/>
        </authorList>
    </citation>
    <scope>NUCLEOTIDE SEQUENCE [LARGE SCALE GENOMIC DNA]</scope>
    <source>
        <strain evidence="6 7">VT</strain>
    </source>
</reference>
<dbReference type="OrthoDB" id="135859at2157"/>
<evidence type="ECO:0000256" key="1">
    <source>
        <dbReference type="ARBA" id="ARBA00004496"/>
    </source>
</evidence>
<dbReference type="Proteomes" id="UP000050320">
    <property type="component" value="Unassembled WGS sequence"/>
</dbReference>
<proteinExistence type="inferred from homology"/>
<keyword evidence="6" id="KW-0378">Hydrolase</keyword>
<dbReference type="GO" id="GO:0016787">
    <property type="term" value="F:hydrolase activity"/>
    <property type="evidence" value="ECO:0007669"/>
    <property type="project" value="UniProtKB-KW"/>
</dbReference>
<protein>
    <submittedName>
        <fullName evidence="6">2-hydroxy-6-oxo-6-phenylhexa-2,4-dienoate hydrolase</fullName>
    </submittedName>
</protein>
<feature type="domain" description="AB hydrolase-1" evidence="4">
    <location>
        <begin position="24"/>
        <end position="119"/>
    </location>
</feature>
<evidence type="ECO:0000313" key="8">
    <source>
        <dbReference type="Proteomes" id="UP000050515"/>
    </source>
</evidence>
<sequence>MLEDKFIDVDGASIHYIESGSGKPFLMFHGARFNCRTYEETGTIDAVANSGFHAISVDFPGFGKSANLSISLSEFINKFMTALKIKSAIILGASMGGEAVVGFAVNYPDMVDGLVLSGAVGVSQYEEKLNNISGKPMLLMWGKNDAVSPQNNYELLLKYNKKAEFYNVGRQHACYLDDSKEFNQHITDFLKKL</sequence>
<evidence type="ECO:0000256" key="2">
    <source>
        <dbReference type="ARBA" id="ARBA00022490"/>
    </source>
</evidence>
<dbReference type="RefSeq" id="WP_048101410.1">
    <property type="nucleotide sequence ID" value="NZ_JBBYJF010000012.1"/>
</dbReference>
<comment type="similarity">
    <text evidence="3">Belongs to the AB hydrolase superfamily. ABHD14 family.</text>
</comment>
<accession>A0A0Q0XIS2</accession>